<dbReference type="GO" id="GO:0003993">
    <property type="term" value="F:acid phosphatase activity"/>
    <property type="evidence" value="ECO:0007669"/>
    <property type="project" value="InterPro"/>
</dbReference>
<dbReference type="SUPFAM" id="SSF56300">
    <property type="entry name" value="Metallo-dependent phosphatases"/>
    <property type="match status" value="1"/>
</dbReference>
<evidence type="ECO:0000313" key="3">
    <source>
        <dbReference type="Proteomes" id="UP000604046"/>
    </source>
</evidence>
<evidence type="ECO:0000256" key="1">
    <source>
        <dbReference type="ARBA" id="ARBA00022729"/>
    </source>
</evidence>
<keyword evidence="1" id="KW-0732">Signal</keyword>
<name>A0A812PW58_9DINO</name>
<dbReference type="AlphaFoldDB" id="A0A812PW58"/>
<proteinExistence type="predicted"/>
<gene>
    <name evidence="2" type="primary">PAP21</name>
    <name evidence="2" type="ORF">SNAT2548_LOCUS19928</name>
</gene>
<dbReference type="EMBL" id="CAJNDS010002192">
    <property type="protein sequence ID" value="CAE7366806.1"/>
    <property type="molecule type" value="Genomic_DNA"/>
</dbReference>
<organism evidence="2 3">
    <name type="scientific">Symbiodinium natans</name>
    <dbReference type="NCBI Taxonomy" id="878477"/>
    <lineage>
        <taxon>Eukaryota</taxon>
        <taxon>Sar</taxon>
        <taxon>Alveolata</taxon>
        <taxon>Dinophyceae</taxon>
        <taxon>Suessiales</taxon>
        <taxon>Symbiodiniaceae</taxon>
        <taxon>Symbiodinium</taxon>
    </lineage>
</organism>
<protein>
    <submittedName>
        <fullName evidence="2">PAP21 protein</fullName>
    </submittedName>
</protein>
<dbReference type="Gene3D" id="3.60.21.10">
    <property type="match status" value="1"/>
</dbReference>
<dbReference type="PANTHER" id="PTHR22953:SF153">
    <property type="entry name" value="PURPLE ACID PHOSPHATASE"/>
    <property type="match status" value="1"/>
</dbReference>
<comment type="caution">
    <text evidence="2">The sequence shown here is derived from an EMBL/GenBank/DDBJ whole genome shotgun (WGS) entry which is preliminary data.</text>
</comment>
<dbReference type="InterPro" id="IPR039331">
    <property type="entry name" value="PAPs-like"/>
</dbReference>
<evidence type="ECO:0000313" key="2">
    <source>
        <dbReference type="EMBL" id="CAE7366806.1"/>
    </source>
</evidence>
<dbReference type="OrthoDB" id="411061at2759"/>
<dbReference type="PANTHER" id="PTHR22953">
    <property type="entry name" value="ACID PHOSPHATASE RELATED"/>
    <property type="match status" value="1"/>
</dbReference>
<reference evidence="2" key="1">
    <citation type="submission" date="2021-02" db="EMBL/GenBank/DDBJ databases">
        <authorList>
            <person name="Dougan E. K."/>
            <person name="Rhodes N."/>
            <person name="Thang M."/>
            <person name="Chan C."/>
        </authorList>
    </citation>
    <scope>NUCLEOTIDE SEQUENCE</scope>
</reference>
<accession>A0A812PW58</accession>
<dbReference type="Proteomes" id="UP000604046">
    <property type="component" value="Unassembled WGS sequence"/>
</dbReference>
<dbReference type="InterPro" id="IPR029052">
    <property type="entry name" value="Metallo-depent_PP-like"/>
</dbReference>
<sequence length="97" mass="10753">MEEGGIPDPRPSAVSERLGWLPLVTHCGRGEIGIATEEIGWVMMHAPFYNSNLGHLGEATVMMEDLEDLLFKHGVNIVLAGHVHSYERTWPVYKSPA</sequence>
<keyword evidence="3" id="KW-1185">Reference proteome</keyword>